<name>A0A5N5U6Q0_9EURY</name>
<evidence type="ECO:0000313" key="6">
    <source>
        <dbReference type="Proteomes" id="UP000326302"/>
    </source>
</evidence>
<dbReference type="Pfam" id="PF19701">
    <property type="entry name" value="DUF6199"/>
    <property type="match status" value="1"/>
</dbReference>
<sequence>MGKELLTILSGIVQILLPRRVLAVAGKVLLAGYENPEDLEPKEWYVKAVRVQGLATVLVGLLGLIKKKKQQRGGAEKDEAEA</sequence>
<accession>A0A5N5UJH3</accession>
<dbReference type="Proteomes" id="UP000326302">
    <property type="component" value="Unassembled WGS sequence"/>
</dbReference>
<evidence type="ECO:0000313" key="4">
    <source>
        <dbReference type="EMBL" id="KAB7518895.1"/>
    </source>
</evidence>
<accession>A0A5N5U6Q0</accession>
<dbReference type="Proteomes" id="UP000326865">
    <property type="component" value="Unassembled WGS sequence"/>
</dbReference>
<evidence type="ECO:0000313" key="2">
    <source>
        <dbReference type="EMBL" id="KAB7513853.1"/>
    </source>
</evidence>
<feature type="domain" description="DUF6199" evidence="1">
    <location>
        <begin position="5"/>
        <end position="65"/>
    </location>
</feature>
<proteinExistence type="predicted"/>
<dbReference type="Proteomes" id="UP000326207">
    <property type="component" value="Unassembled WGS sequence"/>
</dbReference>
<dbReference type="EMBL" id="QKKZ01000003">
    <property type="protein sequence ID" value="KAB7513853.1"/>
    <property type="molecule type" value="Genomic_DNA"/>
</dbReference>
<keyword evidence="7" id="KW-1185">Reference proteome</keyword>
<evidence type="ECO:0000313" key="5">
    <source>
        <dbReference type="Proteomes" id="UP000326207"/>
    </source>
</evidence>
<evidence type="ECO:0000313" key="3">
    <source>
        <dbReference type="EMBL" id="KAB7514255.1"/>
    </source>
</evidence>
<protein>
    <recommendedName>
        <fullName evidence="1">DUF6199 domain-containing protein</fullName>
    </recommendedName>
</protein>
<dbReference type="InterPro" id="IPR045679">
    <property type="entry name" value="DUF6199"/>
</dbReference>
<reference evidence="5 6" key="1">
    <citation type="submission" date="2019-10" db="EMBL/GenBank/DDBJ databases">
        <title>Unraveling microbial dark matter from salterns through culturing: the case of the genus Halosegnis.</title>
        <authorList>
            <person name="Duran-Viseras A."/>
            <person name="Andrei A.-S."/>
            <person name="Vera-Gargallo B."/>
            <person name="Ghai R."/>
            <person name="Sanchez-Porro C."/>
            <person name="Ventosa A."/>
        </authorList>
    </citation>
    <scope>NUCLEOTIDE SEQUENCE [LARGE SCALE GENOMIC DNA]</scope>
    <source>
        <strain evidence="3 6">F17-44</strain>
        <strain evidence="2 7">F18-79</strain>
        <strain evidence="4 5">F19-13</strain>
    </source>
</reference>
<comment type="caution">
    <text evidence="3">The sequence shown here is derived from an EMBL/GenBank/DDBJ whole genome shotgun (WGS) entry which is preliminary data.</text>
</comment>
<evidence type="ECO:0000259" key="1">
    <source>
        <dbReference type="Pfam" id="PF19701"/>
    </source>
</evidence>
<dbReference type="EMBL" id="QMDY01000003">
    <property type="protein sequence ID" value="KAB7518895.1"/>
    <property type="molecule type" value="Genomic_DNA"/>
</dbReference>
<dbReference type="AlphaFoldDB" id="A0A5N5U6Q0"/>
<dbReference type="RefSeq" id="WP_152120586.1">
    <property type="nucleotide sequence ID" value="NZ_QJOW01000004.1"/>
</dbReference>
<gene>
    <name evidence="2" type="ORF">DM867_08640</name>
    <name evidence="3" type="ORF">DMP03_10295</name>
    <name evidence="4" type="ORF">DP108_06965</name>
</gene>
<evidence type="ECO:0000313" key="7">
    <source>
        <dbReference type="Proteomes" id="UP000326865"/>
    </source>
</evidence>
<dbReference type="EMBL" id="QJOW01000004">
    <property type="protein sequence ID" value="KAB7514255.1"/>
    <property type="molecule type" value="Genomic_DNA"/>
</dbReference>
<dbReference type="OrthoDB" id="163843at2157"/>
<accession>A0A5N5U5M6</accession>
<organism evidence="3 6">
    <name type="scientific">Halosegnis rubeus</name>
    <dbReference type="NCBI Taxonomy" id="2212850"/>
    <lineage>
        <taxon>Archaea</taxon>
        <taxon>Methanobacteriati</taxon>
        <taxon>Methanobacteriota</taxon>
        <taxon>Stenosarchaea group</taxon>
        <taxon>Halobacteria</taxon>
        <taxon>Halobacteriales</taxon>
        <taxon>Natronomonadaceae</taxon>
        <taxon>Halosegnis</taxon>
    </lineage>
</organism>